<feature type="non-terminal residue" evidence="1">
    <location>
        <position position="1"/>
    </location>
</feature>
<dbReference type="RefSeq" id="XP_002771451.1">
    <property type="nucleotide sequence ID" value="XM_002771405.1"/>
</dbReference>
<dbReference type="InParanoid" id="C5LJ27"/>
<dbReference type="Proteomes" id="UP000007800">
    <property type="component" value="Unassembled WGS sequence"/>
</dbReference>
<organism evidence="2">
    <name type="scientific">Perkinsus marinus (strain ATCC 50983 / TXsc)</name>
    <dbReference type="NCBI Taxonomy" id="423536"/>
    <lineage>
        <taxon>Eukaryota</taxon>
        <taxon>Sar</taxon>
        <taxon>Alveolata</taxon>
        <taxon>Perkinsozoa</taxon>
        <taxon>Perkinsea</taxon>
        <taxon>Perkinsida</taxon>
        <taxon>Perkinsidae</taxon>
        <taxon>Perkinsus</taxon>
    </lineage>
</organism>
<protein>
    <submittedName>
        <fullName evidence="1">Uncharacterized protein</fullName>
    </submittedName>
</protein>
<sequence>QKRLRWFGHALRQPKGMIQRDWIESQIETDSKWMKLVRRDVEDRGGRWKYIRQTVLA</sequence>
<evidence type="ECO:0000313" key="1">
    <source>
        <dbReference type="EMBL" id="EER03267.1"/>
    </source>
</evidence>
<gene>
    <name evidence="1" type="ORF">Pmar_PMAR028101</name>
</gene>
<dbReference type="GeneID" id="9052223"/>
<reference evidence="1 2" key="1">
    <citation type="submission" date="2008-07" db="EMBL/GenBank/DDBJ databases">
        <authorList>
            <person name="El-Sayed N."/>
            <person name="Caler E."/>
            <person name="Inman J."/>
            <person name="Amedeo P."/>
            <person name="Hass B."/>
            <person name="Wortman J."/>
        </authorList>
    </citation>
    <scope>NUCLEOTIDE SEQUENCE [LARGE SCALE GENOMIC DNA]</scope>
    <source>
        <strain evidence="2">ATCC 50983 / TXsc</strain>
    </source>
</reference>
<accession>C5LJ27</accession>
<proteinExistence type="predicted"/>
<keyword evidence="2" id="KW-1185">Reference proteome</keyword>
<evidence type="ECO:0000313" key="2">
    <source>
        <dbReference type="Proteomes" id="UP000007800"/>
    </source>
</evidence>
<name>C5LJ27_PERM5</name>
<dbReference type="EMBL" id="GG682290">
    <property type="protein sequence ID" value="EER03267.1"/>
    <property type="molecule type" value="Genomic_DNA"/>
</dbReference>
<dbReference type="AlphaFoldDB" id="C5LJ27"/>